<dbReference type="SMART" id="SM00052">
    <property type="entry name" value="EAL"/>
    <property type="match status" value="1"/>
</dbReference>
<dbReference type="CDD" id="cd00130">
    <property type="entry name" value="PAS"/>
    <property type="match status" value="1"/>
</dbReference>
<dbReference type="InterPro" id="IPR052155">
    <property type="entry name" value="Biofilm_reg_signaling"/>
</dbReference>
<dbReference type="CDD" id="cd01948">
    <property type="entry name" value="EAL"/>
    <property type="match status" value="1"/>
</dbReference>
<dbReference type="Pfam" id="PF00990">
    <property type="entry name" value="GGDEF"/>
    <property type="match status" value="1"/>
</dbReference>
<feature type="domain" description="EAL" evidence="3">
    <location>
        <begin position="445"/>
        <end position="705"/>
    </location>
</feature>
<dbReference type="Pfam" id="PF00563">
    <property type="entry name" value="EAL"/>
    <property type="match status" value="1"/>
</dbReference>
<dbReference type="Proteomes" id="UP000694287">
    <property type="component" value="Unassembled WGS sequence"/>
</dbReference>
<evidence type="ECO:0000259" key="1">
    <source>
        <dbReference type="PROSITE" id="PS50112"/>
    </source>
</evidence>
<dbReference type="CDD" id="cd01949">
    <property type="entry name" value="GGDEF"/>
    <property type="match status" value="1"/>
</dbReference>
<proteinExistence type="predicted"/>
<dbReference type="SMART" id="SM00091">
    <property type="entry name" value="PAS"/>
    <property type="match status" value="1"/>
</dbReference>
<dbReference type="InterPro" id="IPR000160">
    <property type="entry name" value="GGDEF_dom"/>
</dbReference>
<reference evidence="5 6" key="1">
    <citation type="submission" date="2020-11" db="EMBL/GenBank/DDBJ databases">
        <title>Pseudonocardia abyssalis sp. nov. and Pseudonocardia oceani sp. nov., description and phylogenomic analysis of two novel actinomycetes isolated from the deep Southern Ocean.</title>
        <authorList>
            <person name="Parra J."/>
        </authorList>
    </citation>
    <scope>NUCLEOTIDE SEQUENCE [LARGE SCALE GENOMIC DNA]</scope>
    <source>
        <strain evidence="5 6">KRD-168</strain>
    </source>
</reference>
<organism evidence="5 6">
    <name type="scientific">Pseudonocardia abyssalis</name>
    <dbReference type="NCBI Taxonomy" id="2792008"/>
    <lineage>
        <taxon>Bacteria</taxon>
        <taxon>Bacillati</taxon>
        <taxon>Actinomycetota</taxon>
        <taxon>Actinomycetes</taxon>
        <taxon>Pseudonocardiales</taxon>
        <taxon>Pseudonocardiaceae</taxon>
        <taxon>Pseudonocardia</taxon>
    </lineage>
</organism>
<dbReference type="PANTHER" id="PTHR44757:SF2">
    <property type="entry name" value="BIOFILM ARCHITECTURE MAINTENANCE PROTEIN MBAA"/>
    <property type="match status" value="1"/>
</dbReference>
<gene>
    <name evidence="5" type="ORF">I4I81_07175</name>
</gene>
<comment type="caution">
    <text evidence="5">The sequence shown here is derived from an EMBL/GenBank/DDBJ whole genome shotgun (WGS) entry which is preliminary data.</text>
</comment>
<accession>A0ABS6UQ00</accession>
<name>A0ABS6UQ00_9PSEU</name>
<dbReference type="Pfam" id="PF00989">
    <property type="entry name" value="PAS"/>
    <property type="match status" value="1"/>
</dbReference>
<keyword evidence="6" id="KW-1185">Reference proteome</keyword>
<evidence type="ECO:0000313" key="6">
    <source>
        <dbReference type="Proteomes" id="UP000694287"/>
    </source>
</evidence>
<feature type="domain" description="PAS" evidence="1">
    <location>
        <begin position="147"/>
        <end position="217"/>
    </location>
</feature>
<evidence type="ECO:0000313" key="5">
    <source>
        <dbReference type="EMBL" id="MBW0134036.1"/>
    </source>
</evidence>
<dbReference type="PANTHER" id="PTHR44757">
    <property type="entry name" value="DIGUANYLATE CYCLASE DGCP"/>
    <property type="match status" value="1"/>
</dbReference>
<dbReference type="InterPro" id="IPR001633">
    <property type="entry name" value="EAL_dom"/>
</dbReference>
<dbReference type="PROSITE" id="PS50112">
    <property type="entry name" value="PAS"/>
    <property type="match status" value="1"/>
</dbReference>
<feature type="domain" description="PAC" evidence="2">
    <location>
        <begin position="221"/>
        <end position="273"/>
    </location>
</feature>
<dbReference type="EMBL" id="JADQDK010000001">
    <property type="protein sequence ID" value="MBW0134036.1"/>
    <property type="molecule type" value="Genomic_DNA"/>
</dbReference>
<evidence type="ECO:0000259" key="4">
    <source>
        <dbReference type="PROSITE" id="PS50887"/>
    </source>
</evidence>
<sequence>MTPVGVPDRSGGHVDAEALARSWGQAVRGTSHVALSRSELDVLLRGLSERLLRALRTPELDRADVMAAGRELVGAHFTEIASLDRTLEHLGTHLQPHAEPGRLIAVLSALAVGFAGALQERTRHELERITVSAFDARASVERERWNSEARFAAVFAESPVGIGVGGIDGVIIDVNKALCRMFGFTAEEFAGRSFYDFVHPDDDPAVWEQMQQMVAGQIEYLRFDKSYFRADGGRISSQLVISLIRDPGGEPRYVVAMVEDVSDRRALEDRLRHQAEHDPLTGLPNRAVFFERLDAALADPAAAVGVCFLDLDGFKAVNDTLGHSVGDELLRVLARRLDAELGPDGHLVARMGGDEFVVLVHDGADRDVLTGVAERALETVRRPVRAGGRDLTVTASVGLVERGDGGASAAELMTAADTTLYWAKNDGRNRRAFFDRERHLADIERFAVAARLPDALERGEFVVEYQPLVRLEDSRMTGVEALVRWRRPGGLVGPDAFVPLAEESGLIVPLGRWVLEQACRQAVRWQDEHRADGVGPMFVSVNVSARQVREPGFVAVVEKILSATGWPARSLQLELTETDVMATTGEPLHVLRELAALGVRIAIDDFGTGYSNLAYLRDLPVHVLKLAGPFVSGTGGAEPDDVAVAVLAHVVRLAHTLGLSVTAEHVETARQVEQLRTLGCDLGQGWHFSPATDPARISEMLRAGSAGRVG</sequence>
<dbReference type="PROSITE" id="PS50887">
    <property type="entry name" value="GGDEF"/>
    <property type="match status" value="1"/>
</dbReference>
<dbReference type="InterPro" id="IPR013767">
    <property type="entry name" value="PAS_fold"/>
</dbReference>
<dbReference type="PROSITE" id="PS50113">
    <property type="entry name" value="PAC"/>
    <property type="match status" value="1"/>
</dbReference>
<dbReference type="SMART" id="SM00267">
    <property type="entry name" value="GGDEF"/>
    <property type="match status" value="1"/>
</dbReference>
<feature type="domain" description="GGDEF" evidence="4">
    <location>
        <begin position="302"/>
        <end position="436"/>
    </location>
</feature>
<protein>
    <submittedName>
        <fullName evidence="5">EAL domain-containing protein</fullName>
    </submittedName>
</protein>
<dbReference type="InterPro" id="IPR000700">
    <property type="entry name" value="PAS-assoc_C"/>
</dbReference>
<dbReference type="InterPro" id="IPR000014">
    <property type="entry name" value="PAS"/>
</dbReference>
<evidence type="ECO:0000259" key="2">
    <source>
        <dbReference type="PROSITE" id="PS50113"/>
    </source>
</evidence>
<dbReference type="PROSITE" id="PS50883">
    <property type="entry name" value="EAL"/>
    <property type="match status" value="1"/>
</dbReference>
<dbReference type="NCBIfam" id="TIGR00254">
    <property type="entry name" value="GGDEF"/>
    <property type="match status" value="1"/>
</dbReference>
<dbReference type="NCBIfam" id="TIGR00229">
    <property type="entry name" value="sensory_box"/>
    <property type="match status" value="1"/>
</dbReference>
<dbReference type="SMART" id="SM00086">
    <property type="entry name" value="PAC"/>
    <property type="match status" value="1"/>
</dbReference>
<evidence type="ECO:0000259" key="3">
    <source>
        <dbReference type="PROSITE" id="PS50883"/>
    </source>
</evidence>
<dbReference type="InterPro" id="IPR001610">
    <property type="entry name" value="PAC"/>
</dbReference>